<comment type="caution">
    <text evidence="1">The sequence shown here is derived from an EMBL/GenBank/DDBJ whole genome shotgun (WGS) entry which is preliminary data.</text>
</comment>
<dbReference type="Proteomes" id="UP000031977">
    <property type="component" value="Unassembled WGS sequence"/>
</dbReference>
<gene>
    <name evidence="1" type="ORF">SU60_01305</name>
</gene>
<reference evidence="1 2" key="1">
    <citation type="submission" date="2015-01" db="EMBL/GenBank/DDBJ databases">
        <title>Draft genome of Vibrio mytili type strain CAIM 528.</title>
        <authorList>
            <person name="Gonzalez-Castillo A."/>
            <person name="Gomez-Gil B."/>
            <person name="Enciso-Ibarra J."/>
        </authorList>
    </citation>
    <scope>NUCLEOTIDE SEQUENCE [LARGE SCALE GENOMIC DNA]</scope>
    <source>
        <strain evidence="1 2">CAIM 528</strain>
    </source>
</reference>
<name>A0A0C3HWI4_9VIBR</name>
<dbReference type="EMBL" id="JXOK01000004">
    <property type="protein sequence ID" value="KIN12596.1"/>
    <property type="molecule type" value="Genomic_DNA"/>
</dbReference>
<organism evidence="1 2">
    <name type="scientific">Vibrio mytili</name>
    <dbReference type="NCBI Taxonomy" id="50718"/>
    <lineage>
        <taxon>Bacteria</taxon>
        <taxon>Pseudomonadati</taxon>
        <taxon>Pseudomonadota</taxon>
        <taxon>Gammaproteobacteria</taxon>
        <taxon>Vibrionales</taxon>
        <taxon>Vibrionaceae</taxon>
        <taxon>Vibrio</taxon>
    </lineage>
</organism>
<evidence type="ECO:0000313" key="2">
    <source>
        <dbReference type="Proteomes" id="UP000031977"/>
    </source>
</evidence>
<accession>A0A0C3HWI4</accession>
<proteinExistence type="predicted"/>
<evidence type="ECO:0000313" key="1">
    <source>
        <dbReference type="EMBL" id="KIN12596.1"/>
    </source>
</evidence>
<keyword evidence="2" id="KW-1185">Reference proteome</keyword>
<sequence>MCAYFGYNRMYVYPKQLETQAESMLIQMANREEWIDAFDVKNKVKSHKGHLELDARIKSSDGNRAYSEGLITYTDREGVVCKEVLFYFKIDSLKNYTISHLRDCSYGEYY</sequence>
<dbReference type="AlphaFoldDB" id="A0A0C3HWI4"/>
<protein>
    <submittedName>
        <fullName evidence="1">Uncharacterized protein</fullName>
    </submittedName>
</protein>